<evidence type="ECO:0000256" key="3">
    <source>
        <dbReference type="ARBA" id="ARBA00022833"/>
    </source>
</evidence>
<keyword evidence="2" id="KW-0863">Zinc-finger</keyword>
<sequence length="239" mass="26837">MAAFADTIKALSLRCGDRINPLTFCNIQHQDDSKLSPERKSAASILSYKKVTSFHGGIIYLIISSVHSCLSLQQVKRIDYHRTVMACHIYPKVSGYVVDVNFPHLLLFAVVFVRTLAVLSSKRVMDDGHMLSVQFGLMKQKMGACLQCSTRSCLKAFHVTCAQQSGMAMKVHANPDPSSTDQVDVQRFVFCHLHADDDDCDATSRKKRMDDAIRQARRSMATKSSRTPRVKCVQDMLYE</sequence>
<dbReference type="Gene3D" id="3.30.40.10">
    <property type="entry name" value="Zinc/RING finger domain, C3HC4 (zinc finger)"/>
    <property type="match status" value="1"/>
</dbReference>
<dbReference type="AlphaFoldDB" id="A0A1I7XAK4"/>
<evidence type="ECO:0000256" key="2">
    <source>
        <dbReference type="ARBA" id="ARBA00022771"/>
    </source>
</evidence>
<accession>A0A1I7XAK4</accession>
<dbReference type="InterPro" id="IPR050701">
    <property type="entry name" value="Histone_Mod_Regulator"/>
</dbReference>
<dbReference type="PROSITE" id="PS51805">
    <property type="entry name" value="EPHD"/>
    <property type="match status" value="1"/>
</dbReference>
<organism evidence="5 6">
    <name type="scientific">Heterorhabditis bacteriophora</name>
    <name type="common">Entomopathogenic nematode worm</name>
    <dbReference type="NCBI Taxonomy" id="37862"/>
    <lineage>
        <taxon>Eukaryota</taxon>
        <taxon>Metazoa</taxon>
        <taxon>Ecdysozoa</taxon>
        <taxon>Nematoda</taxon>
        <taxon>Chromadorea</taxon>
        <taxon>Rhabditida</taxon>
        <taxon>Rhabditina</taxon>
        <taxon>Rhabditomorpha</taxon>
        <taxon>Strongyloidea</taxon>
        <taxon>Heterorhabditidae</taxon>
        <taxon>Heterorhabditis</taxon>
    </lineage>
</organism>
<dbReference type="GO" id="GO:0006357">
    <property type="term" value="P:regulation of transcription by RNA polymerase II"/>
    <property type="evidence" value="ECO:0007669"/>
    <property type="project" value="TreeGrafter"/>
</dbReference>
<proteinExistence type="predicted"/>
<dbReference type="GO" id="GO:0008270">
    <property type="term" value="F:zinc ion binding"/>
    <property type="evidence" value="ECO:0007669"/>
    <property type="project" value="UniProtKB-KW"/>
</dbReference>
<evidence type="ECO:0000313" key="5">
    <source>
        <dbReference type="Proteomes" id="UP000095283"/>
    </source>
</evidence>
<dbReference type="InterPro" id="IPR013083">
    <property type="entry name" value="Znf_RING/FYVE/PHD"/>
</dbReference>
<reference evidence="6" key="1">
    <citation type="submission" date="2016-11" db="UniProtKB">
        <authorList>
            <consortium name="WormBaseParasite"/>
        </authorList>
    </citation>
    <scope>IDENTIFICATION</scope>
</reference>
<dbReference type="PANTHER" id="PTHR13793:SF107">
    <property type="entry name" value="BROMODOMAIN-CONTAINING PROTEIN HOMOLOG"/>
    <property type="match status" value="1"/>
</dbReference>
<evidence type="ECO:0000256" key="1">
    <source>
        <dbReference type="ARBA" id="ARBA00022723"/>
    </source>
</evidence>
<keyword evidence="5" id="KW-1185">Reference proteome</keyword>
<evidence type="ECO:0000313" key="6">
    <source>
        <dbReference type="WBParaSite" id="Hba_14394"/>
    </source>
</evidence>
<name>A0A1I7XAK4_HETBA</name>
<evidence type="ECO:0000259" key="4">
    <source>
        <dbReference type="PROSITE" id="PS51805"/>
    </source>
</evidence>
<dbReference type="Proteomes" id="UP000095283">
    <property type="component" value="Unplaced"/>
</dbReference>
<dbReference type="Pfam" id="PF13832">
    <property type="entry name" value="zf-HC5HC2H_2"/>
    <property type="match status" value="1"/>
</dbReference>
<feature type="domain" description="PHD-type" evidence="4">
    <location>
        <begin position="139"/>
        <end position="195"/>
    </location>
</feature>
<keyword evidence="1" id="KW-0479">Metal-binding</keyword>
<protein>
    <submittedName>
        <fullName evidence="6">PHD-type domain-containing protein</fullName>
    </submittedName>
</protein>
<dbReference type="PANTHER" id="PTHR13793">
    <property type="entry name" value="PHD FINGER PROTEINS"/>
    <property type="match status" value="1"/>
</dbReference>
<dbReference type="InterPro" id="IPR034732">
    <property type="entry name" value="EPHD"/>
</dbReference>
<dbReference type="WBParaSite" id="Hba_14394">
    <property type="protein sequence ID" value="Hba_14394"/>
    <property type="gene ID" value="Hba_14394"/>
</dbReference>
<keyword evidence="3" id="KW-0862">Zinc</keyword>